<evidence type="ECO:0000313" key="4">
    <source>
        <dbReference type="Proteomes" id="UP000308953"/>
    </source>
</evidence>
<feature type="region of interest" description="Disordered" evidence="1">
    <location>
        <begin position="175"/>
        <end position="195"/>
    </location>
</feature>
<feature type="region of interest" description="Disordered" evidence="1">
    <location>
        <begin position="239"/>
        <end position="260"/>
    </location>
</feature>
<dbReference type="Pfam" id="PF22936">
    <property type="entry name" value="Pol_BBD"/>
    <property type="match status" value="1"/>
</dbReference>
<dbReference type="InterPro" id="IPR054722">
    <property type="entry name" value="PolX-like_BBD"/>
</dbReference>
<feature type="compositionally biased region" description="Acidic residues" evidence="1">
    <location>
        <begin position="240"/>
        <end position="260"/>
    </location>
</feature>
<name>A0A4S9F1D4_AURPU</name>
<feature type="domain" description="Retrovirus-related Pol polyprotein from transposon TNT 1-94-like beta-barrel" evidence="2">
    <location>
        <begin position="12"/>
        <end position="96"/>
    </location>
</feature>
<reference evidence="3 4" key="1">
    <citation type="submission" date="2018-10" db="EMBL/GenBank/DDBJ databases">
        <title>Fifty Aureobasidium pullulans genomes reveal a recombining polyextremotolerant generalist.</title>
        <authorList>
            <person name="Gostincar C."/>
            <person name="Turk M."/>
            <person name="Zajc J."/>
            <person name="Gunde-Cimerman N."/>
        </authorList>
    </citation>
    <scope>NUCLEOTIDE SEQUENCE [LARGE SCALE GENOMIC DNA]</scope>
    <source>
        <strain evidence="3 4">EXF-9785</strain>
    </source>
</reference>
<evidence type="ECO:0000256" key="1">
    <source>
        <dbReference type="SAM" id="MobiDB-lite"/>
    </source>
</evidence>
<comment type="caution">
    <text evidence="3">The sequence shown here is derived from an EMBL/GenBank/DDBJ whole genome shotgun (WGS) entry which is preliminary data.</text>
</comment>
<dbReference type="PANTHER" id="PTHR40628:SF1">
    <property type="entry name" value="CHROMO DOMAIN-CONTAINING PROTEIN"/>
    <property type="match status" value="1"/>
</dbReference>
<evidence type="ECO:0000259" key="2">
    <source>
        <dbReference type="Pfam" id="PF22936"/>
    </source>
</evidence>
<accession>A0A4S9F1D4</accession>
<gene>
    <name evidence="3" type="ORF">D6D10_03071</name>
</gene>
<sequence length="324" mass="36519">MPPQGAAYNVDWILSNTSNVHVANDRAWFTTYTPYRTKISGMPGGGPSIDVHGIGTVVLPTRTYDEGKSHKPSSEITLHHVLYAPSGITNIFAWRQERDLDVTVSFGNSAGPIKKRGSNKVIGQTVCLKLHKLWLKGQSKTQSSLDPKIEYYVHATWPNEEIEKYNKFIGEPQARKQNELPSNAVRDAKATSSAPLTTEENAFLKKNYGGEFKFLMSFGLKMHNEDDREEGRRILRAFMSEEDDEPMADSDDAEDSDESNDFLAELEEDPTSHLADYKFSPDQLDFIKKNYRHSGNFMLCHGLKPFDNDDCDEAVSTVRALMED</sequence>
<organism evidence="3 4">
    <name type="scientific">Aureobasidium pullulans</name>
    <name type="common">Black yeast</name>
    <name type="synonym">Pullularia pullulans</name>
    <dbReference type="NCBI Taxonomy" id="5580"/>
    <lineage>
        <taxon>Eukaryota</taxon>
        <taxon>Fungi</taxon>
        <taxon>Dikarya</taxon>
        <taxon>Ascomycota</taxon>
        <taxon>Pezizomycotina</taxon>
        <taxon>Dothideomycetes</taxon>
        <taxon>Dothideomycetidae</taxon>
        <taxon>Dothideales</taxon>
        <taxon>Saccotheciaceae</taxon>
        <taxon>Aureobasidium</taxon>
    </lineage>
</organism>
<protein>
    <recommendedName>
        <fullName evidence="2">Retrovirus-related Pol polyprotein from transposon TNT 1-94-like beta-barrel domain-containing protein</fullName>
    </recommendedName>
</protein>
<dbReference type="PANTHER" id="PTHR40628">
    <property type="entry name" value="CHROMO DOMAIN-CONTAINING PROTEIN"/>
    <property type="match status" value="1"/>
</dbReference>
<proteinExistence type="predicted"/>
<dbReference type="EMBL" id="QZAV01000041">
    <property type="protein sequence ID" value="THX40979.1"/>
    <property type="molecule type" value="Genomic_DNA"/>
</dbReference>
<dbReference type="AlphaFoldDB" id="A0A4S9F1D4"/>
<dbReference type="Proteomes" id="UP000308953">
    <property type="component" value="Unassembled WGS sequence"/>
</dbReference>
<evidence type="ECO:0000313" key="3">
    <source>
        <dbReference type="EMBL" id="THX40979.1"/>
    </source>
</evidence>